<dbReference type="Proteomes" id="UP000199469">
    <property type="component" value="Unassembled WGS sequence"/>
</dbReference>
<protein>
    <submittedName>
        <fullName evidence="1">Uncharacterized protein</fullName>
    </submittedName>
</protein>
<organism evidence="1 2">
    <name type="scientific">Chryseobacterium wanjuense</name>
    <dbReference type="NCBI Taxonomy" id="356305"/>
    <lineage>
        <taxon>Bacteria</taxon>
        <taxon>Pseudomonadati</taxon>
        <taxon>Bacteroidota</taxon>
        <taxon>Flavobacteriia</taxon>
        <taxon>Flavobacteriales</taxon>
        <taxon>Weeksellaceae</taxon>
        <taxon>Chryseobacterium group</taxon>
        <taxon>Chryseobacterium</taxon>
    </lineage>
</organism>
<gene>
    <name evidence="1" type="ORF">SAMN05421841_0852</name>
</gene>
<name>A0A1I0NWP2_9FLAO</name>
<reference evidence="2" key="1">
    <citation type="submission" date="2016-10" db="EMBL/GenBank/DDBJ databases">
        <authorList>
            <person name="Varghese N."/>
            <person name="Submissions S."/>
        </authorList>
    </citation>
    <scope>NUCLEOTIDE SEQUENCE [LARGE SCALE GENOMIC DNA]</scope>
    <source>
        <strain evidence="2">DSM 17724</strain>
    </source>
</reference>
<accession>A0A1I0NWP2</accession>
<dbReference type="EMBL" id="FOIU01000001">
    <property type="protein sequence ID" value="SEW06271.1"/>
    <property type="molecule type" value="Genomic_DNA"/>
</dbReference>
<evidence type="ECO:0000313" key="1">
    <source>
        <dbReference type="EMBL" id="SEW06271.1"/>
    </source>
</evidence>
<evidence type="ECO:0000313" key="2">
    <source>
        <dbReference type="Proteomes" id="UP000199469"/>
    </source>
</evidence>
<dbReference type="STRING" id="356305.SAMN05421841_0852"/>
<sequence length="91" mass="9880">MAVRKEQKPNLNNMKLESLKSSKFEAMTNSQMSMIKGGYTERTGSGSLIGLPGGGIRTASSDTLIWDDNGKGLQHVSFVDSETGLQMSYYA</sequence>
<keyword evidence="2" id="KW-1185">Reference proteome</keyword>
<proteinExistence type="predicted"/>
<dbReference type="AlphaFoldDB" id="A0A1I0NWP2"/>